<protein>
    <submittedName>
        <fullName evidence="5">Glycosyltransferase</fullName>
    </submittedName>
</protein>
<feature type="compositionally biased region" description="Low complexity" evidence="4">
    <location>
        <begin position="317"/>
        <end position="333"/>
    </location>
</feature>
<dbReference type="InterPro" id="IPR029044">
    <property type="entry name" value="Nucleotide-diphossugar_trans"/>
</dbReference>
<proteinExistence type="inferred from homology"/>
<evidence type="ECO:0000256" key="1">
    <source>
        <dbReference type="ARBA" id="ARBA00006739"/>
    </source>
</evidence>
<keyword evidence="3" id="KW-0808">Transferase</keyword>
<evidence type="ECO:0000256" key="3">
    <source>
        <dbReference type="ARBA" id="ARBA00022679"/>
    </source>
</evidence>
<keyword evidence="2" id="KW-0328">Glycosyltransferase</keyword>
<evidence type="ECO:0000313" key="5">
    <source>
        <dbReference type="EMBL" id="MFC5292061.1"/>
    </source>
</evidence>
<dbReference type="SUPFAM" id="SSF53448">
    <property type="entry name" value="Nucleotide-diphospho-sugar transferases"/>
    <property type="match status" value="1"/>
</dbReference>
<evidence type="ECO:0000256" key="4">
    <source>
        <dbReference type="SAM" id="MobiDB-lite"/>
    </source>
</evidence>
<feature type="region of interest" description="Disordered" evidence="4">
    <location>
        <begin position="310"/>
        <end position="333"/>
    </location>
</feature>
<dbReference type="Gene3D" id="3.90.550.10">
    <property type="entry name" value="Spore Coat Polysaccharide Biosynthesis Protein SpsA, Chain A"/>
    <property type="match status" value="1"/>
</dbReference>
<dbReference type="PANTHER" id="PTHR43179">
    <property type="entry name" value="RHAMNOSYLTRANSFERASE WBBL"/>
    <property type="match status" value="1"/>
</dbReference>
<evidence type="ECO:0000256" key="2">
    <source>
        <dbReference type="ARBA" id="ARBA00022676"/>
    </source>
</evidence>
<evidence type="ECO:0000313" key="6">
    <source>
        <dbReference type="Proteomes" id="UP001595976"/>
    </source>
</evidence>
<gene>
    <name evidence="5" type="ORF">ACFPK2_03555</name>
</gene>
<dbReference type="PANTHER" id="PTHR43179:SF12">
    <property type="entry name" value="GALACTOFURANOSYLTRANSFERASE GLFT2"/>
    <property type="match status" value="1"/>
</dbReference>
<sequence length="333" mass="35760">MNRLAGGRAPCVAGIVIYRPQIEALRRLVASLADEVAIVAIYANSPIGADEQQRLAAAAGAAELVVLRPALNRGLGAAYNALRALAQATENEFLLLLDQDSAPRPGTVETLVATHRRLAARGERAAVVGPQPIDLQGKAMRLSTRTGVPPSGTEPLRASFVISSGSLIRLDALAAIGDFRADYFIDAIDIEWCLRAGAAGYSIWVDPAVPMPHSLGKGIIRLPFGLLLTDQPSRRLYTYVRNQLAMLRLRHVPVRYKAKFLLSLPVRLAAHLIHHRFSSDCITALANGLVDGVLGRMGPPDRALIPWRDPGLRMDAPRSSPAADAAAPGRRLP</sequence>
<comment type="similarity">
    <text evidence="1">Belongs to the glycosyltransferase 2 family.</text>
</comment>
<name>A0ABW0EZD4_9HYPH</name>
<organism evidence="5 6">
    <name type="scientific">Bosea minatitlanensis</name>
    <dbReference type="NCBI Taxonomy" id="128782"/>
    <lineage>
        <taxon>Bacteria</taxon>
        <taxon>Pseudomonadati</taxon>
        <taxon>Pseudomonadota</taxon>
        <taxon>Alphaproteobacteria</taxon>
        <taxon>Hyphomicrobiales</taxon>
        <taxon>Boseaceae</taxon>
        <taxon>Bosea</taxon>
    </lineage>
</organism>
<keyword evidence="6" id="KW-1185">Reference proteome</keyword>
<dbReference type="Proteomes" id="UP001595976">
    <property type="component" value="Unassembled WGS sequence"/>
</dbReference>
<dbReference type="EMBL" id="JBHSLI010000001">
    <property type="protein sequence ID" value="MFC5292061.1"/>
    <property type="molecule type" value="Genomic_DNA"/>
</dbReference>
<comment type="caution">
    <text evidence="5">The sequence shown here is derived from an EMBL/GenBank/DDBJ whole genome shotgun (WGS) entry which is preliminary data.</text>
</comment>
<reference evidence="6" key="1">
    <citation type="journal article" date="2019" name="Int. J. Syst. Evol. Microbiol.">
        <title>The Global Catalogue of Microorganisms (GCM) 10K type strain sequencing project: providing services to taxonomists for standard genome sequencing and annotation.</title>
        <authorList>
            <consortium name="The Broad Institute Genomics Platform"/>
            <consortium name="The Broad Institute Genome Sequencing Center for Infectious Disease"/>
            <person name="Wu L."/>
            <person name="Ma J."/>
        </authorList>
    </citation>
    <scope>NUCLEOTIDE SEQUENCE [LARGE SCALE GENOMIC DNA]</scope>
    <source>
        <strain evidence="6">CGMCC 1.15643</strain>
    </source>
</reference>
<accession>A0ABW0EZD4</accession>
<dbReference type="RefSeq" id="WP_158445171.1">
    <property type="nucleotide sequence ID" value="NZ_JAOAOS010000001.1"/>
</dbReference>